<keyword evidence="2" id="KW-1185">Reference proteome</keyword>
<dbReference type="Proteomes" id="UP000789595">
    <property type="component" value="Unassembled WGS sequence"/>
</dbReference>
<dbReference type="OrthoDB" id="10393648at2759"/>
<evidence type="ECO:0000313" key="2">
    <source>
        <dbReference type="Proteomes" id="UP000789595"/>
    </source>
</evidence>
<proteinExistence type="predicted"/>
<sequence length="306" mass="34165">MAAPRSKANTSTDKRRRLAGAALVAITVILLLLNFDASLTDSAAHAAHPKTPDQTYEPTYPDRGGSFGIIYAANGPFVERAFRSAVALGDGFNATLFSDAAGAKACASLRRQHRRNYKDRLAGLRCAVANASTTFGFRAAKLWAFTATPYDKSLYIDADAFPCASFQWLHAELSPALERYDVMATHSSMRRGYAHALHWLNAGVIAFNGHHRTRKVFLDWLRTYEAQKAPTTDQRLFNEAALRSDARIMALPPEFNCKSNYKSVRYEWLKAASPYFYRRLRKDWACCKVPSVGVCAIDHECRFPVL</sequence>
<organism evidence="1 2">
    <name type="scientific">Pelagomonas calceolata</name>
    <dbReference type="NCBI Taxonomy" id="35677"/>
    <lineage>
        <taxon>Eukaryota</taxon>
        <taxon>Sar</taxon>
        <taxon>Stramenopiles</taxon>
        <taxon>Ochrophyta</taxon>
        <taxon>Pelagophyceae</taxon>
        <taxon>Pelagomonadales</taxon>
        <taxon>Pelagomonadaceae</taxon>
        <taxon>Pelagomonas</taxon>
    </lineage>
</organism>
<reference evidence="1" key="1">
    <citation type="submission" date="2021-11" db="EMBL/GenBank/DDBJ databases">
        <authorList>
            <consortium name="Genoscope - CEA"/>
            <person name="William W."/>
        </authorList>
    </citation>
    <scope>NUCLEOTIDE SEQUENCE</scope>
</reference>
<comment type="caution">
    <text evidence="1">The sequence shown here is derived from an EMBL/GenBank/DDBJ whole genome shotgun (WGS) entry which is preliminary data.</text>
</comment>
<name>A0A8J2SJM8_9STRA</name>
<dbReference type="AlphaFoldDB" id="A0A8J2SJM8"/>
<evidence type="ECO:0008006" key="3">
    <source>
        <dbReference type="Google" id="ProtNLM"/>
    </source>
</evidence>
<dbReference type="SUPFAM" id="SSF53448">
    <property type="entry name" value="Nucleotide-diphospho-sugar transferases"/>
    <property type="match status" value="1"/>
</dbReference>
<dbReference type="EMBL" id="CAKKNE010000002">
    <property type="protein sequence ID" value="CAH0368322.1"/>
    <property type="molecule type" value="Genomic_DNA"/>
</dbReference>
<evidence type="ECO:0000313" key="1">
    <source>
        <dbReference type="EMBL" id="CAH0368322.1"/>
    </source>
</evidence>
<dbReference type="Gene3D" id="3.90.550.10">
    <property type="entry name" value="Spore Coat Polysaccharide Biosynthesis Protein SpsA, Chain A"/>
    <property type="match status" value="1"/>
</dbReference>
<gene>
    <name evidence="1" type="ORF">PECAL_2P13840</name>
</gene>
<accession>A0A8J2SJM8</accession>
<dbReference type="InterPro" id="IPR029044">
    <property type="entry name" value="Nucleotide-diphossugar_trans"/>
</dbReference>
<protein>
    <recommendedName>
        <fullName evidence="3">Nucleotide-diphospho-sugar transferase domain-containing protein</fullName>
    </recommendedName>
</protein>